<dbReference type="SMART" id="SM00320">
    <property type="entry name" value="WD40"/>
    <property type="match status" value="5"/>
</dbReference>
<dbReference type="Gene3D" id="2.130.10.10">
    <property type="entry name" value="YVTN repeat-like/Quinoprotein amine dehydrogenase"/>
    <property type="match status" value="2"/>
</dbReference>
<reference evidence="6 7" key="1">
    <citation type="submission" date="2014-11" db="EMBL/GenBank/DDBJ databases">
        <authorList>
            <person name="Wibberg Daniel"/>
        </authorList>
    </citation>
    <scope>NUCLEOTIDE SEQUENCE [LARGE SCALE GENOMIC DNA]</scope>
    <source>
        <strain evidence="6">Rhizoctonia solani AG1-IB 7/3/14</strain>
    </source>
</reference>
<feature type="repeat" description="WD" evidence="3">
    <location>
        <begin position="329"/>
        <end position="361"/>
    </location>
</feature>
<keyword evidence="1 3" id="KW-0853">WD repeat</keyword>
<dbReference type="GO" id="GO:0035861">
    <property type="term" value="C:site of double-strand break"/>
    <property type="evidence" value="ECO:0007669"/>
    <property type="project" value="TreeGrafter"/>
</dbReference>
<protein>
    <submittedName>
        <fullName evidence="6">WD repeat-containing protein 70</fullName>
    </submittedName>
</protein>
<feature type="region of interest" description="Disordered" evidence="4">
    <location>
        <begin position="30"/>
        <end position="114"/>
    </location>
</feature>
<gene>
    <name evidence="6" type="ORF">RSOLAG1IB_02281</name>
</gene>
<feature type="region of interest" description="Disordered" evidence="4">
    <location>
        <begin position="492"/>
        <end position="535"/>
    </location>
</feature>
<feature type="compositionally biased region" description="Basic and acidic residues" evidence="4">
    <location>
        <begin position="32"/>
        <end position="53"/>
    </location>
</feature>
<dbReference type="InterPro" id="IPR001680">
    <property type="entry name" value="WD40_rpt"/>
</dbReference>
<dbReference type="SUPFAM" id="SSF50978">
    <property type="entry name" value="WD40 repeat-like"/>
    <property type="match status" value="1"/>
</dbReference>
<dbReference type="InterPro" id="IPR036322">
    <property type="entry name" value="WD40_repeat_dom_sf"/>
</dbReference>
<organism evidence="6 7">
    <name type="scientific">Thanatephorus cucumeris (strain AG1-IB / isolate 7/3/14)</name>
    <name type="common">Lettuce bottom rot fungus</name>
    <name type="synonym">Rhizoctonia solani</name>
    <dbReference type="NCBI Taxonomy" id="1108050"/>
    <lineage>
        <taxon>Eukaryota</taxon>
        <taxon>Fungi</taxon>
        <taxon>Dikarya</taxon>
        <taxon>Basidiomycota</taxon>
        <taxon>Agaricomycotina</taxon>
        <taxon>Agaricomycetes</taxon>
        <taxon>Cantharellales</taxon>
        <taxon>Ceratobasidiaceae</taxon>
        <taxon>Rhizoctonia</taxon>
        <taxon>Rhizoctonia solani AG-1</taxon>
    </lineage>
</organism>
<dbReference type="InterPro" id="IPR020472">
    <property type="entry name" value="WD40_PAC1"/>
</dbReference>
<feature type="repeat" description="WD" evidence="3">
    <location>
        <begin position="273"/>
        <end position="308"/>
    </location>
</feature>
<proteinExistence type="predicted"/>
<keyword evidence="7" id="KW-1185">Reference proteome</keyword>
<dbReference type="PROSITE" id="PS00678">
    <property type="entry name" value="WD_REPEATS_1"/>
    <property type="match status" value="1"/>
</dbReference>
<evidence type="ECO:0000256" key="4">
    <source>
        <dbReference type="SAM" id="MobiDB-lite"/>
    </source>
</evidence>
<accession>A0A0B7FKW6</accession>
<feature type="repeat" description="WD" evidence="3">
    <location>
        <begin position="223"/>
        <end position="265"/>
    </location>
</feature>
<dbReference type="PANTHER" id="PTHR16017">
    <property type="entry name" value="GASTRULATION DEFECTIVE PROTEIN 1-RELATED"/>
    <property type="match status" value="1"/>
</dbReference>
<feature type="repeat" description="WD" evidence="3">
    <location>
        <begin position="122"/>
        <end position="154"/>
    </location>
</feature>
<evidence type="ECO:0000313" key="7">
    <source>
        <dbReference type="Proteomes" id="UP000059188"/>
    </source>
</evidence>
<dbReference type="AlphaFoldDB" id="A0A0B7FKW6"/>
<dbReference type="InterPro" id="IPR015943">
    <property type="entry name" value="WD40/YVTN_repeat-like_dom_sf"/>
</dbReference>
<name>A0A0B7FKW6_THACB</name>
<evidence type="ECO:0000256" key="3">
    <source>
        <dbReference type="PROSITE-ProRule" id="PRU00221"/>
    </source>
</evidence>
<keyword evidence="5" id="KW-1133">Transmembrane helix</keyword>
<dbReference type="Proteomes" id="UP000059188">
    <property type="component" value="Unassembled WGS sequence"/>
</dbReference>
<dbReference type="PANTHER" id="PTHR16017:SF0">
    <property type="entry name" value="WD REPEAT-CONTAINING PROTEIN 70"/>
    <property type="match status" value="1"/>
</dbReference>
<dbReference type="EMBL" id="LN679102">
    <property type="protein sequence ID" value="CEL57539.1"/>
    <property type="molecule type" value="Genomic_DNA"/>
</dbReference>
<dbReference type="STRING" id="1108050.A0A0B7FKW6"/>
<dbReference type="GO" id="GO:0005634">
    <property type="term" value="C:nucleus"/>
    <property type="evidence" value="ECO:0007669"/>
    <property type="project" value="TreeGrafter"/>
</dbReference>
<feature type="compositionally biased region" description="Basic and acidic residues" evidence="4">
    <location>
        <begin position="495"/>
        <end position="516"/>
    </location>
</feature>
<keyword evidence="2" id="KW-0677">Repeat</keyword>
<feature type="compositionally biased region" description="Acidic residues" evidence="4">
    <location>
        <begin position="93"/>
        <end position="112"/>
    </location>
</feature>
<evidence type="ECO:0000313" key="6">
    <source>
        <dbReference type="EMBL" id="CEL57539.1"/>
    </source>
</evidence>
<sequence>MADDADMMAMMGLAGFGKQAKKRTVDVAARYESTKRAEPVVGDDGPKAEDKPAAKRARVGENVSEAQDDEVGPSAAPGPGPSTNQDDGSEKSDSDDDDEDGGAADSDIDDESTFPITHEITLKDHTKVVSALAVDPSGARVVTGSHDYDVKLWDFGGMDARFKPFRSWEPAESYHVHDLKYSNAGDKFLVISGTSQAKLYERDGEEVATFIKGDPYIRDMKNTAGHVGELTACAWHPKESNLFITSSYDSTIRIWDVENKRKQKTVIVVKSKERGTRTKVMSCSYSRDGKMIAGACLDGALHIWNTNSNFVRPSLSIEGAHVKDTETGSVTFALDGHTVLTRGGDDTVKLWDTRSFKKPVTTATDVPTLYPGTSAIFSPDEKYIVTGAAAIPGRQPGRLLFMPRDGASGENGLKPARSVILGEKVSAVKVVWHSKINQVLASLSDGSVRVLYSPNASTNGAKLCVTRAPKKVTIEDISAALRDAPILTPHALPMFKEDEGRSGQRRRDKDRSDAVKTRKPMPPVNGPGRGGRVGASATQHIVQHMFRDTSRDEDVSGLFIFVFALVLGLIGTGFWMGWKFVNPGRKRA</sequence>
<feature type="transmembrane region" description="Helical" evidence="5">
    <location>
        <begin position="555"/>
        <end position="578"/>
    </location>
</feature>
<evidence type="ECO:0000256" key="1">
    <source>
        <dbReference type="ARBA" id="ARBA00022574"/>
    </source>
</evidence>
<dbReference type="Pfam" id="PF00400">
    <property type="entry name" value="WD40"/>
    <property type="match status" value="3"/>
</dbReference>
<evidence type="ECO:0000256" key="2">
    <source>
        <dbReference type="ARBA" id="ARBA00022737"/>
    </source>
</evidence>
<evidence type="ECO:0000256" key="5">
    <source>
        <dbReference type="SAM" id="Phobius"/>
    </source>
</evidence>
<dbReference type="OrthoDB" id="10264376at2759"/>
<dbReference type="InterPro" id="IPR051858">
    <property type="entry name" value="WD_repeat_GAD-1"/>
</dbReference>
<dbReference type="PROSITE" id="PS50294">
    <property type="entry name" value="WD_REPEATS_REGION"/>
    <property type="match status" value="2"/>
</dbReference>
<dbReference type="PRINTS" id="PR00320">
    <property type="entry name" value="GPROTEINBRPT"/>
</dbReference>
<keyword evidence="5" id="KW-0812">Transmembrane</keyword>
<keyword evidence="5" id="KW-0472">Membrane</keyword>
<dbReference type="PROSITE" id="PS50082">
    <property type="entry name" value="WD_REPEATS_2"/>
    <property type="match status" value="4"/>
</dbReference>
<dbReference type="InterPro" id="IPR019775">
    <property type="entry name" value="WD40_repeat_CS"/>
</dbReference>